<dbReference type="Pfam" id="PF00004">
    <property type="entry name" value="AAA"/>
    <property type="match status" value="1"/>
</dbReference>
<evidence type="ECO:0000256" key="1">
    <source>
        <dbReference type="ARBA" id="ARBA00006914"/>
    </source>
</evidence>
<organism evidence="6 7">
    <name type="scientific">Nitrospirillum amazonense</name>
    <dbReference type="NCBI Taxonomy" id="28077"/>
    <lineage>
        <taxon>Bacteria</taxon>
        <taxon>Pseudomonadati</taxon>
        <taxon>Pseudomonadota</taxon>
        <taxon>Alphaproteobacteria</taxon>
        <taxon>Rhodospirillales</taxon>
        <taxon>Azospirillaceae</taxon>
        <taxon>Nitrospirillum</taxon>
    </lineage>
</organism>
<dbReference type="SUPFAM" id="SSF52540">
    <property type="entry name" value="P-loop containing nucleoside triphosphate hydrolases"/>
    <property type="match status" value="1"/>
</dbReference>
<keyword evidence="7" id="KW-1185">Reference proteome</keyword>
<evidence type="ECO:0000256" key="3">
    <source>
        <dbReference type="ARBA" id="ARBA00022840"/>
    </source>
</evidence>
<evidence type="ECO:0000256" key="4">
    <source>
        <dbReference type="SAM" id="MobiDB-lite"/>
    </source>
</evidence>
<dbReference type="GO" id="GO:0005524">
    <property type="term" value="F:ATP binding"/>
    <property type="evidence" value="ECO:0007669"/>
    <property type="project" value="UniProtKB-KW"/>
</dbReference>
<feature type="compositionally biased region" description="Basic residues" evidence="4">
    <location>
        <begin position="377"/>
        <end position="386"/>
    </location>
</feature>
<evidence type="ECO:0000313" key="6">
    <source>
        <dbReference type="EMBL" id="TWB36923.1"/>
    </source>
</evidence>
<dbReference type="GO" id="GO:0016887">
    <property type="term" value="F:ATP hydrolysis activity"/>
    <property type="evidence" value="ECO:0007669"/>
    <property type="project" value="InterPro"/>
</dbReference>
<proteinExistence type="inferred from homology"/>
<dbReference type="InterPro" id="IPR027417">
    <property type="entry name" value="P-loop_NTPase"/>
</dbReference>
<dbReference type="Gene3D" id="3.40.50.300">
    <property type="entry name" value="P-loop containing nucleotide triphosphate hydrolases"/>
    <property type="match status" value="1"/>
</dbReference>
<dbReference type="OrthoDB" id="7438987at2"/>
<keyword evidence="2" id="KW-0547">Nucleotide-binding</keyword>
<evidence type="ECO:0000259" key="5">
    <source>
        <dbReference type="SMART" id="SM00382"/>
    </source>
</evidence>
<dbReference type="CDD" id="cd19481">
    <property type="entry name" value="RecA-like_protease"/>
    <property type="match status" value="1"/>
</dbReference>
<reference evidence="6 7" key="1">
    <citation type="submission" date="2019-06" db="EMBL/GenBank/DDBJ databases">
        <title>Genomic Encyclopedia of Type Strains, Phase IV (KMG-V): Genome sequencing to study the core and pangenomes of soil and plant-associated prokaryotes.</title>
        <authorList>
            <person name="Whitman W."/>
        </authorList>
    </citation>
    <scope>NUCLEOTIDE SEQUENCE [LARGE SCALE GENOMIC DNA]</scope>
    <source>
        <strain evidence="6 7">BR 11622</strain>
    </source>
</reference>
<dbReference type="Proteomes" id="UP000315751">
    <property type="component" value="Unassembled WGS sequence"/>
</dbReference>
<dbReference type="InterPro" id="IPR003593">
    <property type="entry name" value="AAA+_ATPase"/>
</dbReference>
<dbReference type="InterPro" id="IPR050221">
    <property type="entry name" value="26S_Proteasome_ATPase"/>
</dbReference>
<dbReference type="RefSeq" id="WP_145735351.1">
    <property type="nucleotide sequence ID" value="NZ_VITR01000016.1"/>
</dbReference>
<feature type="domain" description="AAA+ ATPase" evidence="5">
    <location>
        <begin position="129"/>
        <end position="261"/>
    </location>
</feature>
<dbReference type="AlphaFoldDB" id="A0A560GSC7"/>
<comment type="similarity">
    <text evidence="1">Belongs to the AAA ATPase family.</text>
</comment>
<dbReference type="SMART" id="SM00382">
    <property type="entry name" value="AAA"/>
    <property type="match status" value="1"/>
</dbReference>
<protein>
    <submittedName>
        <fullName evidence="6">ATPase family protein associated with various cellular activities (AAA)</fullName>
    </submittedName>
</protein>
<dbReference type="PANTHER" id="PTHR23073">
    <property type="entry name" value="26S PROTEASOME REGULATORY SUBUNIT"/>
    <property type="match status" value="1"/>
</dbReference>
<evidence type="ECO:0000313" key="7">
    <source>
        <dbReference type="Proteomes" id="UP000315751"/>
    </source>
</evidence>
<accession>A0A560GSC7</accession>
<dbReference type="EMBL" id="VITR01000016">
    <property type="protein sequence ID" value="TWB36923.1"/>
    <property type="molecule type" value="Genomic_DNA"/>
</dbReference>
<dbReference type="InterPro" id="IPR003959">
    <property type="entry name" value="ATPase_AAA_core"/>
</dbReference>
<keyword evidence="3" id="KW-0067">ATP-binding</keyword>
<feature type="region of interest" description="Disordered" evidence="4">
    <location>
        <begin position="377"/>
        <end position="407"/>
    </location>
</feature>
<evidence type="ECO:0000256" key="2">
    <source>
        <dbReference type="ARBA" id="ARBA00022741"/>
    </source>
</evidence>
<sequence length="407" mass="44063">MSNIARLPFGDDVAESSPNISEELMALIEAGLNSDFSTIRRVGGRLVSHFAGDDQGKLQGQLARIIRGRRDLNTPKSLPTDGKSRNPLVEELPWPKDPLFVDGRVDGILKRLVAEAKAADLLAAEGLAPQTNLILSGPPGTGKTLAAGHIAARLGVPLLSARLDSLVSSLLGDTAKNIRSLFEFVQDQPCVLLLDEVDAVAKQRDDDRDIGELKRVVNTLLQALDSLGHRNVIIAATNHPHLLDSAVWRRFPYKIDLSLPNEAVRIDLWKYYLKIEGPEHIQALARLSEGLSAADVRTIALGERRAALLEAREINLPAIVDGVVSCRSGGPGILMSDKADTDYWLQLRRDCRERFAMTSKEESLVFGVTVQAALKARKAQSSHRAGKPNGAGKASTSPHHPGKALTA</sequence>
<name>A0A560GSC7_9PROT</name>
<comment type="caution">
    <text evidence="6">The sequence shown here is derived from an EMBL/GenBank/DDBJ whole genome shotgun (WGS) entry which is preliminary data.</text>
</comment>
<gene>
    <name evidence="6" type="ORF">FBZ90_116146</name>
</gene>